<keyword evidence="1" id="KW-0472">Membrane</keyword>
<organism evidence="2 3">
    <name type="scientific">Vibrio thalassae</name>
    <dbReference type="NCBI Taxonomy" id="1243014"/>
    <lineage>
        <taxon>Bacteria</taxon>
        <taxon>Pseudomonadati</taxon>
        <taxon>Pseudomonadota</taxon>
        <taxon>Gammaproteobacteria</taxon>
        <taxon>Vibrionales</taxon>
        <taxon>Vibrionaceae</taxon>
        <taxon>Vibrio</taxon>
    </lineage>
</organism>
<dbReference type="RefSeq" id="WP_096995028.1">
    <property type="nucleotide sequence ID" value="NZ_JBHSII010000001.1"/>
</dbReference>
<dbReference type="Proteomes" id="UP000219336">
    <property type="component" value="Unassembled WGS sequence"/>
</dbReference>
<sequence>MPAQKLTKGRLVQIIIMMMVLIAAFTYRTIIHKESSHLVCQFLQPCEVKYQDKNVQFLYQNSTNTLTVTKPEDLTIKSLKSDGSELIVTSPMRLSRDELPVTFVISNGEENAVRVDIVR</sequence>
<name>A0A240EQ34_9VIBR</name>
<dbReference type="OrthoDB" id="5917376at2"/>
<evidence type="ECO:0000313" key="3">
    <source>
        <dbReference type="Proteomes" id="UP000219336"/>
    </source>
</evidence>
<dbReference type="AlphaFoldDB" id="A0A240EQ34"/>
<dbReference type="EMBL" id="OANU01000093">
    <property type="protein sequence ID" value="SNX50090.1"/>
    <property type="molecule type" value="Genomic_DNA"/>
</dbReference>
<feature type="transmembrane region" description="Helical" evidence="1">
    <location>
        <begin position="12"/>
        <end position="30"/>
    </location>
</feature>
<gene>
    <name evidence="2" type="ORF">VTH8203_03738</name>
</gene>
<keyword evidence="1" id="KW-1133">Transmembrane helix</keyword>
<keyword evidence="3" id="KW-1185">Reference proteome</keyword>
<evidence type="ECO:0000256" key="1">
    <source>
        <dbReference type="SAM" id="Phobius"/>
    </source>
</evidence>
<reference evidence="3" key="1">
    <citation type="submission" date="2016-06" db="EMBL/GenBank/DDBJ databases">
        <authorList>
            <person name="Rodrigo-Torres L."/>
            <person name="Arahal R.D."/>
            <person name="Lucena T."/>
        </authorList>
    </citation>
    <scope>NUCLEOTIDE SEQUENCE [LARGE SCALE GENOMIC DNA]</scope>
    <source>
        <strain evidence="3">CECT8203</strain>
    </source>
</reference>
<proteinExistence type="predicted"/>
<keyword evidence="1" id="KW-0812">Transmembrane</keyword>
<evidence type="ECO:0000313" key="2">
    <source>
        <dbReference type="EMBL" id="SNX50090.1"/>
    </source>
</evidence>
<protein>
    <submittedName>
        <fullName evidence="2">Uncharacterized protein</fullName>
    </submittedName>
</protein>
<accession>A0A240EQ34</accession>